<keyword evidence="3" id="KW-1185">Reference proteome</keyword>
<protein>
    <submittedName>
        <fullName evidence="2">RimJ/RimL family protein N-acetyltransferase</fullName>
    </submittedName>
</protein>
<comment type="caution">
    <text evidence="2">The sequence shown here is derived from an EMBL/GenBank/DDBJ whole genome shotgun (WGS) entry which is preliminary data.</text>
</comment>
<dbReference type="InterPro" id="IPR000182">
    <property type="entry name" value="GNAT_dom"/>
</dbReference>
<dbReference type="PANTHER" id="PTHR43610:SF1">
    <property type="entry name" value="N-ACETYLTRANSFERASE DOMAIN-CONTAINING PROTEIN"/>
    <property type="match status" value="1"/>
</dbReference>
<sequence length="197" mass="22042">MSADAWRTVPTLVGRHVTLRPLDRADRADLLSAFSGLTQVFATAVPGPATIDSWFDTLEAQRDAGRVLPFTLLDADGQVAGTTRLLRMSPGHHRAEIGGTLYARRVQRTALSTEMKRLLLGHSFDRLGCQCAQLRANWRNPTSRLVIERLGVRKDAVLRWHSVSGNGEVHDTVVYSIPAEDWPEIRRNLDYLLEHPL</sequence>
<name>A0ABR6N2B2_9SPHN</name>
<dbReference type="PROSITE" id="PS51186">
    <property type="entry name" value="GNAT"/>
    <property type="match status" value="1"/>
</dbReference>
<dbReference type="EMBL" id="JACIJN010000002">
    <property type="protein sequence ID" value="MBB5724922.1"/>
    <property type="molecule type" value="Genomic_DNA"/>
</dbReference>
<feature type="domain" description="N-acetyltransferase" evidence="1">
    <location>
        <begin position="17"/>
        <end position="180"/>
    </location>
</feature>
<dbReference type="SUPFAM" id="SSF55729">
    <property type="entry name" value="Acyl-CoA N-acyltransferases (Nat)"/>
    <property type="match status" value="1"/>
</dbReference>
<proteinExistence type="predicted"/>
<dbReference type="Pfam" id="PF13302">
    <property type="entry name" value="Acetyltransf_3"/>
    <property type="match status" value="1"/>
</dbReference>
<dbReference type="PANTHER" id="PTHR43610">
    <property type="entry name" value="BLL6696 PROTEIN"/>
    <property type="match status" value="1"/>
</dbReference>
<dbReference type="RefSeq" id="WP_184033444.1">
    <property type="nucleotide sequence ID" value="NZ_BAABAR010000007.1"/>
</dbReference>
<dbReference type="Proteomes" id="UP000560131">
    <property type="component" value="Unassembled WGS sequence"/>
</dbReference>
<evidence type="ECO:0000259" key="1">
    <source>
        <dbReference type="PROSITE" id="PS51186"/>
    </source>
</evidence>
<evidence type="ECO:0000313" key="2">
    <source>
        <dbReference type="EMBL" id="MBB5724922.1"/>
    </source>
</evidence>
<dbReference type="Gene3D" id="3.40.630.30">
    <property type="match status" value="1"/>
</dbReference>
<organism evidence="2 3">
    <name type="scientific">Sphingomonas endophytica</name>
    <dbReference type="NCBI Taxonomy" id="869719"/>
    <lineage>
        <taxon>Bacteria</taxon>
        <taxon>Pseudomonadati</taxon>
        <taxon>Pseudomonadota</taxon>
        <taxon>Alphaproteobacteria</taxon>
        <taxon>Sphingomonadales</taxon>
        <taxon>Sphingomonadaceae</taxon>
        <taxon>Sphingomonas</taxon>
    </lineage>
</organism>
<accession>A0ABR6N2B2</accession>
<evidence type="ECO:0000313" key="3">
    <source>
        <dbReference type="Proteomes" id="UP000560131"/>
    </source>
</evidence>
<dbReference type="InterPro" id="IPR016181">
    <property type="entry name" value="Acyl_CoA_acyltransferase"/>
</dbReference>
<reference evidence="2 3" key="1">
    <citation type="submission" date="2020-08" db="EMBL/GenBank/DDBJ databases">
        <title>Genomic Encyclopedia of Type Strains, Phase IV (KMG-IV): sequencing the most valuable type-strain genomes for metagenomic binning, comparative biology and taxonomic classification.</title>
        <authorList>
            <person name="Goeker M."/>
        </authorList>
    </citation>
    <scope>NUCLEOTIDE SEQUENCE [LARGE SCALE GENOMIC DNA]</scope>
    <source>
        <strain evidence="2 3">DSM 101535</strain>
    </source>
</reference>
<gene>
    <name evidence="2" type="ORF">FHS97_000830</name>
</gene>